<protein>
    <submittedName>
        <fullName evidence="1">Uncharacterized protein</fullName>
    </submittedName>
</protein>
<keyword evidence="2" id="KW-1185">Reference proteome</keyword>
<organism evidence="1 2">
    <name type="scientific">Nezara viridula</name>
    <name type="common">Southern green stink bug</name>
    <name type="synonym">Cimex viridulus</name>
    <dbReference type="NCBI Taxonomy" id="85310"/>
    <lineage>
        <taxon>Eukaryota</taxon>
        <taxon>Metazoa</taxon>
        <taxon>Ecdysozoa</taxon>
        <taxon>Arthropoda</taxon>
        <taxon>Hexapoda</taxon>
        <taxon>Insecta</taxon>
        <taxon>Pterygota</taxon>
        <taxon>Neoptera</taxon>
        <taxon>Paraneoptera</taxon>
        <taxon>Hemiptera</taxon>
        <taxon>Heteroptera</taxon>
        <taxon>Panheteroptera</taxon>
        <taxon>Pentatomomorpha</taxon>
        <taxon>Pentatomoidea</taxon>
        <taxon>Pentatomidae</taxon>
        <taxon>Pentatominae</taxon>
        <taxon>Nezara</taxon>
    </lineage>
</organism>
<name>A0A9P0MME3_NEZVI</name>
<gene>
    <name evidence="1" type="ORF">NEZAVI_LOCUS7960</name>
</gene>
<accession>A0A9P0MME3</accession>
<evidence type="ECO:0000313" key="2">
    <source>
        <dbReference type="Proteomes" id="UP001152798"/>
    </source>
</evidence>
<dbReference type="OrthoDB" id="2142040at2759"/>
<dbReference type="EMBL" id="OV725080">
    <property type="protein sequence ID" value="CAH1398275.1"/>
    <property type="molecule type" value="Genomic_DNA"/>
</dbReference>
<sequence>MTLSEEARTGSWNLEVLVGTSVFSEELNVSLSRGSKDPALPALPIAEEHYVELGFSKEMRRRYKPGLPFVGKLGYISSNPLDVIRLALLSHKPYCGAVTTAKVISQACYSYKVSWQSQAALTSSVNITLVCSLTFA</sequence>
<reference evidence="1" key="1">
    <citation type="submission" date="2022-01" db="EMBL/GenBank/DDBJ databases">
        <authorList>
            <person name="King R."/>
        </authorList>
    </citation>
    <scope>NUCLEOTIDE SEQUENCE</scope>
</reference>
<dbReference type="Proteomes" id="UP001152798">
    <property type="component" value="Chromosome 4"/>
</dbReference>
<evidence type="ECO:0000313" key="1">
    <source>
        <dbReference type="EMBL" id="CAH1398275.1"/>
    </source>
</evidence>
<dbReference type="AlphaFoldDB" id="A0A9P0MME3"/>
<proteinExistence type="predicted"/>